<sequence length="217" mass="24255">MLQNIPPNVRLLAPCSRGYKYASPFTTSDLTPKQIRARLGHGLASTITAFISKLDFLSHPGSKLKVLSWSVGAMTLLSAHQLLHTSQLSPENEKTLNKHINEIIIFEASTGLLLGRPASAFTAKYRKDLESLDPAGMWMRSMRQVTEIYHYDLKVLEDVENDDPKFMEITPLMDAAPLEYYQQASTLENEEGQQYTTESVRGMLSSGAKTVVLSTKY</sequence>
<dbReference type="Proteomes" id="UP000184330">
    <property type="component" value="Unassembled WGS sequence"/>
</dbReference>
<gene>
    <name evidence="1" type="ORF">PAC_06686</name>
</gene>
<accession>A0A1L7WVJ6</accession>
<dbReference type="OrthoDB" id="3466517at2759"/>
<dbReference type="EMBL" id="FJOG01000008">
    <property type="protein sequence ID" value="CZR56797.1"/>
    <property type="molecule type" value="Genomic_DNA"/>
</dbReference>
<organism evidence="1 2">
    <name type="scientific">Phialocephala subalpina</name>
    <dbReference type="NCBI Taxonomy" id="576137"/>
    <lineage>
        <taxon>Eukaryota</taxon>
        <taxon>Fungi</taxon>
        <taxon>Dikarya</taxon>
        <taxon>Ascomycota</taxon>
        <taxon>Pezizomycotina</taxon>
        <taxon>Leotiomycetes</taxon>
        <taxon>Helotiales</taxon>
        <taxon>Mollisiaceae</taxon>
        <taxon>Phialocephala</taxon>
        <taxon>Phialocephala fortinii species complex</taxon>
    </lineage>
</organism>
<dbReference type="AlphaFoldDB" id="A0A1L7WVJ6"/>
<evidence type="ECO:0000313" key="2">
    <source>
        <dbReference type="Proteomes" id="UP000184330"/>
    </source>
</evidence>
<evidence type="ECO:0000313" key="1">
    <source>
        <dbReference type="EMBL" id="CZR56797.1"/>
    </source>
</evidence>
<protein>
    <submittedName>
        <fullName evidence="1">Uncharacterized protein</fullName>
    </submittedName>
</protein>
<name>A0A1L7WVJ6_9HELO</name>
<reference evidence="1 2" key="1">
    <citation type="submission" date="2016-03" db="EMBL/GenBank/DDBJ databases">
        <authorList>
            <person name="Ploux O."/>
        </authorList>
    </citation>
    <scope>NUCLEOTIDE SEQUENCE [LARGE SCALE GENOMIC DNA]</scope>
    <source>
        <strain evidence="1 2">UAMH 11012</strain>
    </source>
</reference>
<keyword evidence="2" id="KW-1185">Reference proteome</keyword>
<proteinExistence type="predicted"/>